<reference evidence="2" key="2">
    <citation type="journal article" date="2015" name="Data Brief">
        <title>Shoot transcriptome of the giant reed, Arundo donax.</title>
        <authorList>
            <person name="Barrero R.A."/>
            <person name="Guerrero F.D."/>
            <person name="Moolhuijzen P."/>
            <person name="Goolsby J.A."/>
            <person name="Tidwell J."/>
            <person name="Bellgard S.E."/>
            <person name="Bellgard M.I."/>
        </authorList>
    </citation>
    <scope>NUCLEOTIDE SEQUENCE</scope>
    <source>
        <tissue evidence="2">Shoot tissue taken approximately 20 cm above the soil surface</tissue>
    </source>
</reference>
<reference evidence="2" key="1">
    <citation type="submission" date="2014-09" db="EMBL/GenBank/DDBJ databases">
        <authorList>
            <person name="Magalhaes I.L.F."/>
            <person name="Oliveira U."/>
            <person name="Santos F.R."/>
            <person name="Vidigal T.H.D.A."/>
            <person name="Brescovit A.D."/>
            <person name="Santos A.J."/>
        </authorList>
    </citation>
    <scope>NUCLEOTIDE SEQUENCE</scope>
    <source>
        <tissue evidence="2">Shoot tissue taken approximately 20 cm above the soil surface</tissue>
    </source>
</reference>
<dbReference type="EMBL" id="GBRH01169219">
    <property type="protein sequence ID" value="JAE28677.1"/>
    <property type="molecule type" value="Transcribed_RNA"/>
</dbReference>
<accession>A0A0A9GVX2</accession>
<proteinExistence type="predicted"/>
<organism evidence="2">
    <name type="scientific">Arundo donax</name>
    <name type="common">Giant reed</name>
    <name type="synonym">Donax arundinaceus</name>
    <dbReference type="NCBI Taxonomy" id="35708"/>
    <lineage>
        <taxon>Eukaryota</taxon>
        <taxon>Viridiplantae</taxon>
        <taxon>Streptophyta</taxon>
        <taxon>Embryophyta</taxon>
        <taxon>Tracheophyta</taxon>
        <taxon>Spermatophyta</taxon>
        <taxon>Magnoliopsida</taxon>
        <taxon>Liliopsida</taxon>
        <taxon>Poales</taxon>
        <taxon>Poaceae</taxon>
        <taxon>PACMAD clade</taxon>
        <taxon>Arundinoideae</taxon>
        <taxon>Arundineae</taxon>
        <taxon>Arundo</taxon>
    </lineage>
</organism>
<protein>
    <submittedName>
        <fullName evidence="2">Uncharacterized protein</fullName>
    </submittedName>
</protein>
<name>A0A0A9GVX2_ARUDO</name>
<evidence type="ECO:0000313" key="2">
    <source>
        <dbReference type="EMBL" id="JAE28677.1"/>
    </source>
</evidence>
<sequence>MSWRRLDSHMVSTTQPGSDSLCNSTLY</sequence>
<feature type="compositionally biased region" description="Polar residues" evidence="1">
    <location>
        <begin position="10"/>
        <end position="27"/>
    </location>
</feature>
<feature type="region of interest" description="Disordered" evidence="1">
    <location>
        <begin position="1"/>
        <end position="27"/>
    </location>
</feature>
<dbReference type="AlphaFoldDB" id="A0A0A9GVX2"/>
<evidence type="ECO:0000256" key="1">
    <source>
        <dbReference type="SAM" id="MobiDB-lite"/>
    </source>
</evidence>